<dbReference type="InterPro" id="IPR036259">
    <property type="entry name" value="MFS_trans_sf"/>
</dbReference>
<evidence type="ECO:0000256" key="5">
    <source>
        <dbReference type="ARBA" id="ARBA00023136"/>
    </source>
</evidence>
<evidence type="ECO:0000256" key="3">
    <source>
        <dbReference type="ARBA" id="ARBA00022692"/>
    </source>
</evidence>
<comment type="caution">
    <text evidence="8">The sequence shown here is derived from an EMBL/GenBank/DDBJ whole genome shotgun (WGS) entry which is preliminary data.</text>
</comment>
<dbReference type="InterPro" id="IPR005829">
    <property type="entry name" value="Sugar_transporter_CS"/>
</dbReference>
<organism evidence="8 9">
    <name type="scientific">Bacteroides finegoldii CL09T03C10</name>
    <dbReference type="NCBI Taxonomy" id="997888"/>
    <lineage>
        <taxon>Bacteria</taxon>
        <taxon>Pseudomonadati</taxon>
        <taxon>Bacteroidota</taxon>
        <taxon>Bacteroidia</taxon>
        <taxon>Bacteroidales</taxon>
        <taxon>Bacteroidaceae</taxon>
        <taxon>Bacteroides</taxon>
    </lineage>
</organism>
<dbReference type="GO" id="GO:0005351">
    <property type="term" value="F:carbohydrate:proton symporter activity"/>
    <property type="evidence" value="ECO:0007669"/>
    <property type="project" value="TreeGrafter"/>
</dbReference>
<dbReference type="Pfam" id="PF00083">
    <property type="entry name" value="Sugar_tr"/>
    <property type="match status" value="1"/>
</dbReference>
<dbReference type="HOGENOM" id="CLU_1076270_0_0_10"/>
<dbReference type="Gene3D" id="1.20.1250.20">
    <property type="entry name" value="MFS general substrate transporter like domains"/>
    <property type="match status" value="1"/>
</dbReference>
<proteinExistence type="inferred from homology"/>
<protein>
    <recommendedName>
        <fullName evidence="7">Major facilitator superfamily (MFS) profile domain-containing protein</fullName>
    </recommendedName>
</protein>
<dbReference type="GO" id="GO:0016020">
    <property type="term" value="C:membrane"/>
    <property type="evidence" value="ECO:0007669"/>
    <property type="project" value="UniProtKB-SubCell"/>
</dbReference>
<dbReference type="InterPro" id="IPR020846">
    <property type="entry name" value="MFS_dom"/>
</dbReference>
<dbReference type="PROSITE" id="PS50850">
    <property type="entry name" value="MFS"/>
    <property type="match status" value="1"/>
</dbReference>
<evidence type="ECO:0000256" key="1">
    <source>
        <dbReference type="ARBA" id="ARBA00004141"/>
    </source>
</evidence>
<keyword evidence="3 6" id="KW-0812">Transmembrane</keyword>
<feature type="transmembrane region" description="Helical" evidence="6">
    <location>
        <begin position="84"/>
        <end position="108"/>
    </location>
</feature>
<keyword evidence="4 6" id="KW-1133">Transmembrane helix</keyword>
<dbReference type="Proteomes" id="UP000007995">
    <property type="component" value="Unassembled WGS sequence"/>
</dbReference>
<gene>
    <name evidence="8" type="ORF">HMPREF1057_00686</name>
</gene>
<sequence length="258" mass="29119">MTTILALVIIDKVGRKKLVYYGVSGMVVSLILIGLYFLFGETLNVSSLFLLVFFLFYVFCCAVSICAVVFVLLSEMYPTKVRGLAMSIAGFALWIGTYLIGQLTPWMLQNLTPAGTLFDVYLCGSYPGAGWVDDTFYTRPFYADGNAPYYLVEGAWTPENRNAKYPRLSTEARLNGGKYSDWWVKNGTYIRLKNAQIGYTLPTELTRKVGIEKVRAYVSGSNLFTLTGVKYFDPEMPNVNQGYYPQQRVYEFGLNITF</sequence>
<evidence type="ECO:0000259" key="7">
    <source>
        <dbReference type="PROSITE" id="PS50850"/>
    </source>
</evidence>
<feature type="domain" description="Major facilitator superfamily (MFS) profile" evidence="7">
    <location>
        <begin position="1"/>
        <end position="142"/>
    </location>
</feature>
<dbReference type="EMBL" id="AGXW01000002">
    <property type="protein sequence ID" value="EKJ91851.1"/>
    <property type="molecule type" value="Genomic_DNA"/>
</dbReference>
<evidence type="ECO:0000256" key="2">
    <source>
        <dbReference type="ARBA" id="ARBA00010992"/>
    </source>
</evidence>
<reference evidence="8 9" key="1">
    <citation type="submission" date="2012-02" db="EMBL/GenBank/DDBJ databases">
        <title>The Genome Sequence of Bacteroides finegoldii CL09T03C10.</title>
        <authorList>
            <consortium name="The Broad Institute Genome Sequencing Platform"/>
            <person name="Earl A."/>
            <person name="Ward D."/>
            <person name="Feldgarden M."/>
            <person name="Gevers D."/>
            <person name="Zitomersky N.L."/>
            <person name="Coyne M.J."/>
            <person name="Comstock L.E."/>
            <person name="Young S.K."/>
            <person name="Zeng Q."/>
            <person name="Gargeya S."/>
            <person name="Fitzgerald M."/>
            <person name="Haas B."/>
            <person name="Abouelleil A."/>
            <person name="Alvarado L."/>
            <person name="Arachchi H.M."/>
            <person name="Berlin A."/>
            <person name="Chapman S.B."/>
            <person name="Gearin G."/>
            <person name="Goldberg J."/>
            <person name="Griggs A."/>
            <person name="Gujja S."/>
            <person name="Hansen M."/>
            <person name="Heiman D."/>
            <person name="Howarth C."/>
            <person name="Larimer J."/>
            <person name="Lui A."/>
            <person name="MacDonald P.J.P."/>
            <person name="McCowen C."/>
            <person name="Montmayeur A."/>
            <person name="Murphy C."/>
            <person name="Neiman D."/>
            <person name="Pearson M."/>
            <person name="Priest M."/>
            <person name="Roberts A."/>
            <person name="Saif S."/>
            <person name="Shea T."/>
            <person name="Sisk P."/>
            <person name="Stolte C."/>
            <person name="Sykes S."/>
            <person name="Wortman J."/>
            <person name="Nusbaum C."/>
            <person name="Birren B."/>
        </authorList>
    </citation>
    <scope>NUCLEOTIDE SEQUENCE [LARGE SCALE GENOMIC DNA]</scope>
    <source>
        <strain evidence="8 9">CL09T03C10</strain>
    </source>
</reference>
<name>K5CPZ2_9BACE</name>
<feature type="transmembrane region" description="Helical" evidence="6">
    <location>
        <begin position="45"/>
        <end position="72"/>
    </location>
</feature>
<dbReference type="PANTHER" id="PTHR48022">
    <property type="entry name" value="PLASTIDIC GLUCOSE TRANSPORTER 4"/>
    <property type="match status" value="1"/>
</dbReference>
<dbReference type="PROSITE" id="PS00216">
    <property type="entry name" value="SUGAR_TRANSPORT_1"/>
    <property type="match status" value="1"/>
</dbReference>
<dbReference type="InterPro" id="IPR050360">
    <property type="entry name" value="MFS_Sugar_Transporters"/>
</dbReference>
<feature type="transmembrane region" description="Helical" evidence="6">
    <location>
        <begin position="18"/>
        <end position="39"/>
    </location>
</feature>
<comment type="subcellular location">
    <subcellularLocation>
        <location evidence="1">Membrane</location>
        <topology evidence="1">Multi-pass membrane protein</topology>
    </subcellularLocation>
</comment>
<evidence type="ECO:0000256" key="4">
    <source>
        <dbReference type="ARBA" id="ARBA00022989"/>
    </source>
</evidence>
<evidence type="ECO:0000256" key="6">
    <source>
        <dbReference type="SAM" id="Phobius"/>
    </source>
</evidence>
<evidence type="ECO:0000313" key="8">
    <source>
        <dbReference type="EMBL" id="EKJ91851.1"/>
    </source>
</evidence>
<comment type="similarity">
    <text evidence="2">Belongs to the major facilitator superfamily. Sugar transporter (TC 2.A.1.1) family.</text>
</comment>
<dbReference type="PANTHER" id="PTHR48022:SF2">
    <property type="entry name" value="PLASTIDIC GLUCOSE TRANSPORTER 4"/>
    <property type="match status" value="1"/>
</dbReference>
<dbReference type="SUPFAM" id="SSF103473">
    <property type="entry name" value="MFS general substrate transporter"/>
    <property type="match status" value="1"/>
</dbReference>
<accession>K5CPZ2</accession>
<dbReference type="InterPro" id="IPR005828">
    <property type="entry name" value="MFS_sugar_transport-like"/>
</dbReference>
<dbReference type="AlphaFoldDB" id="K5CPZ2"/>
<evidence type="ECO:0000313" key="9">
    <source>
        <dbReference type="Proteomes" id="UP000007995"/>
    </source>
</evidence>
<keyword evidence="5 6" id="KW-0472">Membrane</keyword>